<feature type="compositionally biased region" description="Polar residues" evidence="1">
    <location>
        <begin position="1"/>
        <end position="11"/>
    </location>
</feature>
<evidence type="ECO:0000259" key="3">
    <source>
        <dbReference type="Pfam" id="PF13254"/>
    </source>
</evidence>
<dbReference type="EMBL" id="KN847040">
    <property type="protein sequence ID" value="KIW34193.1"/>
    <property type="molecule type" value="Genomic_DNA"/>
</dbReference>
<feature type="domain" description="DUF7904" evidence="4">
    <location>
        <begin position="1319"/>
        <end position="1418"/>
    </location>
</feature>
<dbReference type="GO" id="GO:0015629">
    <property type="term" value="C:actin cytoskeleton"/>
    <property type="evidence" value="ECO:0007669"/>
    <property type="project" value="TreeGrafter"/>
</dbReference>
<feature type="compositionally biased region" description="Basic and acidic residues" evidence="1">
    <location>
        <begin position="603"/>
        <end position="623"/>
    </location>
</feature>
<dbReference type="GO" id="GO:0008154">
    <property type="term" value="P:actin polymerization or depolymerization"/>
    <property type="evidence" value="ECO:0007669"/>
    <property type="project" value="TreeGrafter"/>
</dbReference>
<protein>
    <submittedName>
        <fullName evidence="5">Uncharacterized protein</fullName>
    </submittedName>
</protein>
<dbReference type="RefSeq" id="XP_016254409.1">
    <property type="nucleotide sequence ID" value="XM_016387481.1"/>
</dbReference>
<gene>
    <name evidence="5" type="ORF">PV07_00988</name>
</gene>
<feature type="compositionally biased region" description="Basic and acidic residues" evidence="1">
    <location>
        <begin position="1205"/>
        <end position="1217"/>
    </location>
</feature>
<dbReference type="PANTHER" id="PTHR11977:SF133">
    <property type="entry name" value="DUF4045 DOMAIN-CONTAINING PROTEIN"/>
    <property type="match status" value="1"/>
</dbReference>
<feature type="compositionally biased region" description="Basic and acidic residues" evidence="1">
    <location>
        <begin position="281"/>
        <end position="290"/>
    </location>
</feature>
<dbReference type="HOGENOM" id="CLU_001208_0_0_1"/>
<feature type="domain" description="Gelsolin-like" evidence="2">
    <location>
        <begin position="1437"/>
        <end position="1505"/>
    </location>
</feature>
<dbReference type="VEuPathDB" id="FungiDB:PV07_00988"/>
<dbReference type="InterPro" id="IPR029006">
    <property type="entry name" value="ADF-H/Gelsolin-like_dom_sf"/>
</dbReference>
<dbReference type="Gene3D" id="3.40.20.10">
    <property type="entry name" value="Severin"/>
    <property type="match status" value="3"/>
</dbReference>
<feature type="compositionally biased region" description="Polar residues" evidence="1">
    <location>
        <begin position="1263"/>
        <end position="1274"/>
    </location>
</feature>
<dbReference type="GO" id="GO:0051014">
    <property type="term" value="P:actin filament severing"/>
    <property type="evidence" value="ECO:0007669"/>
    <property type="project" value="TreeGrafter"/>
</dbReference>
<dbReference type="InterPro" id="IPR007122">
    <property type="entry name" value="Villin/Gelsolin"/>
</dbReference>
<dbReference type="Pfam" id="PF13254">
    <property type="entry name" value="DUF4045"/>
    <property type="match status" value="1"/>
</dbReference>
<dbReference type="Pfam" id="PF00626">
    <property type="entry name" value="Gelsolin"/>
    <property type="match status" value="1"/>
</dbReference>
<reference evidence="5 6" key="1">
    <citation type="submission" date="2015-01" db="EMBL/GenBank/DDBJ databases">
        <title>The Genome Sequence of Cladophialophora immunda CBS83496.</title>
        <authorList>
            <consortium name="The Broad Institute Genomics Platform"/>
            <person name="Cuomo C."/>
            <person name="de Hoog S."/>
            <person name="Gorbushina A."/>
            <person name="Stielow B."/>
            <person name="Teixiera M."/>
            <person name="Abouelleil A."/>
            <person name="Chapman S.B."/>
            <person name="Priest M."/>
            <person name="Young S.K."/>
            <person name="Wortman J."/>
            <person name="Nusbaum C."/>
            <person name="Birren B."/>
        </authorList>
    </citation>
    <scope>NUCLEOTIDE SEQUENCE [LARGE SCALE GENOMIC DNA]</scope>
    <source>
        <strain evidence="5 6">CBS 83496</strain>
    </source>
</reference>
<dbReference type="Pfam" id="PF25480">
    <property type="entry name" value="DUF7904"/>
    <property type="match status" value="1"/>
</dbReference>
<evidence type="ECO:0000313" key="6">
    <source>
        <dbReference type="Proteomes" id="UP000054466"/>
    </source>
</evidence>
<organism evidence="5 6">
    <name type="scientific">Cladophialophora immunda</name>
    <dbReference type="NCBI Taxonomy" id="569365"/>
    <lineage>
        <taxon>Eukaryota</taxon>
        <taxon>Fungi</taxon>
        <taxon>Dikarya</taxon>
        <taxon>Ascomycota</taxon>
        <taxon>Pezizomycotina</taxon>
        <taxon>Eurotiomycetes</taxon>
        <taxon>Chaetothyriomycetidae</taxon>
        <taxon>Chaetothyriales</taxon>
        <taxon>Herpotrichiellaceae</taxon>
        <taxon>Cladophialophora</taxon>
    </lineage>
</organism>
<dbReference type="PANTHER" id="PTHR11977">
    <property type="entry name" value="VILLIN"/>
    <property type="match status" value="1"/>
</dbReference>
<feature type="compositionally biased region" description="Basic and acidic residues" evidence="1">
    <location>
        <begin position="1065"/>
        <end position="1076"/>
    </location>
</feature>
<feature type="compositionally biased region" description="Pro residues" evidence="1">
    <location>
        <begin position="670"/>
        <end position="682"/>
    </location>
</feature>
<feature type="compositionally biased region" description="Low complexity" evidence="1">
    <location>
        <begin position="155"/>
        <end position="169"/>
    </location>
</feature>
<feature type="compositionally biased region" description="Low complexity" evidence="1">
    <location>
        <begin position="659"/>
        <end position="669"/>
    </location>
</feature>
<dbReference type="Proteomes" id="UP000054466">
    <property type="component" value="Unassembled WGS sequence"/>
</dbReference>
<dbReference type="GeneID" id="27340182"/>
<dbReference type="OrthoDB" id="6375767at2759"/>
<feature type="compositionally biased region" description="Basic and acidic residues" evidence="1">
    <location>
        <begin position="26"/>
        <end position="56"/>
    </location>
</feature>
<evidence type="ECO:0000256" key="1">
    <source>
        <dbReference type="SAM" id="MobiDB-lite"/>
    </source>
</evidence>
<evidence type="ECO:0000259" key="2">
    <source>
        <dbReference type="Pfam" id="PF00626"/>
    </source>
</evidence>
<feature type="compositionally biased region" description="Polar residues" evidence="1">
    <location>
        <begin position="824"/>
        <end position="833"/>
    </location>
</feature>
<feature type="region of interest" description="Disordered" evidence="1">
    <location>
        <begin position="1"/>
        <end position="706"/>
    </location>
</feature>
<feature type="compositionally biased region" description="Polar residues" evidence="1">
    <location>
        <begin position="95"/>
        <end position="105"/>
    </location>
</feature>
<sequence>MDASNDGSESVDQFLARIASLSSKQGQEEAERSRRMEEEMLQARKERQARRAERARSLSPSKTGPTPSLRLAGESPRKPTQGIDPPIALTPPPLQSRTVGGSDSISPRPERAAAPGLDFTRPLPPPPASEKPSTPSPSLNVTALSRSGTLSWQQRPSSRGRGSRSRPLSVASIPDSALAPSPAQPKDDDDMSRKDIAASLGARDPSWFRQTPDRGVGSAAYRKNEPDSEAAPSFSSRSMRLPGMSKDFAAPMDRSRDDPEKATPPPSPPKSSFAQPLDQEQLSKQEDPRPTRPLSMVSLSPSKPPALDLPSFKPLDLNTSFGADTPGLGRTPSILSSAGRPPSPTKGLGGFVESAMMKRSDSVSKRWSVQANAGLKRGDSVATTRPVQVPGAPGFSPGHSRGPSRDVRGVREGNSSPLSGSRPVSSHGTETIPLTKARPLSRTGGDPTAPSEPDAASARDTQTGHEAPKVQHQSRPTTPPPSETLLSRSPSKTMDSRRWSPTKASWLESALNKPDSPRFTPAKPDTPAWMVSMQRAKQEQQQRSSEAVDNLPAKPAVVPKPLISPPLKESMTSSEPVAQKGQSTPEADETDQAKSLGTGSLAPRDKPTSEIERPKIEKRDDKPAVPSKRNVTPISNVTSSNSKPEAAAPASNENKEVSVDAVQADAAPDAKPPMLKPKPQTPPKTDFRATLKSRQAAPASNSDAEPEFKAVFGKLKRTQTQNYVAPDLLKDNITKGKAGLTLTGGPQKTKRVDEFKESILQKKEAMKTGGGSIGKRPDAPSPLEKPAQVVPEALARRMTLHKTGPSSEKIEVKKPIDLPVKPVVSTSKPQSVSAKPATEKENASVRTPPAPISVQKPAMVKPEKVESISTTVFPVKATSETRSDNSQPKADTSSAEVVPAIESAFKARAPENSKLAARLNPALAGILSRSGSPKPPGEASSNGAGVIQARDTTTTPRESTNDHDSELTHMTKARAKGPKRRAPKSGSSSKRPAAAGVQTPALSSGAGAATVPHSISSDQKFSVTSSTVPLRPFQSRSISSKPMTEVEEKKPSVPVEDSPSQPRSGLEKQKPAEKAVGESAPAGPKPVVESDVSPKPKPAVANKSAELRKTSNSALSAHVTDEPAPVKPDKSAELRKVSNPVLPPKHVHQPPQAKPSTPKKFEVLADRAQVVSPPSQFDGPRKNGPLSPPLAVNSPLTPNKFKINTPKEPKPEVDSSRKPSSFTSSRANGLGLQLASASKKPAATPELTPPPEPETATTKSATSFRSPASPTKSARSVKPHFESFFGVLPQARDKAEFDTHAFLSSQNNTAEKSKTLGKQIWEVSGDGKRSTMPPQQEHILFEDCMYLCVHSMESPSGSKCAEVYLWCGDEVPEAAVEDAQLFCRKVARENNAKLEVVKQGKESSEFFQALGGIVIVRKNKSAALYMLCGRRHLGHVAFDEVDLSADSLASGLPFLISAKFGKLYLWKGKGSNPEDVGCARLIGMDMGLTGEIEEVSEGEEPASFWEAFPPRPGKRVASRTRNQTSQLCGHAPRLYRVEHDRPKSSGGFWGLRAASPPKQPVRALVDEIAPFNQKDLDANHIHILDTYGELYVLVGGSAKKPAEFVTAVQVAQEIAVLSPSVQDRPLLPSCYVVMGDPPENIKSVFRKWRPERSASRDEQVCVRVDEVIQELGITV</sequence>
<proteinExistence type="predicted"/>
<feature type="compositionally biased region" description="Polar residues" evidence="1">
    <location>
        <begin position="629"/>
        <end position="643"/>
    </location>
</feature>
<feature type="domain" description="DUF4045" evidence="3">
    <location>
        <begin position="8"/>
        <end position="766"/>
    </location>
</feature>
<feature type="compositionally biased region" description="Polar residues" evidence="1">
    <location>
        <begin position="139"/>
        <end position="154"/>
    </location>
</feature>
<dbReference type="GO" id="GO:0051015">
    <property type="term" value="F:actin filament binding"/>
    <property type="evidence" value="ECO:0007669"/>
    <property type="project" value="InterPro"/>
</dbReference>
<evidence type="ECO:0000259" key="4">
    <source>
        <dbReference type="Pfam" id="PF25480"/>
    </source>
</evidence>
<keyword evidence="6" id="KW-1185">Reference proteome</keyword>
<feature type="compositionally biased region" description="Basic residues" evidence="1">
    <location>
        <begin position="971"/>
        <end position="983"/>
    </location>
</feature>
<dbReference type="InterPro" id="IPR057226">
    <property type="entry name" value="DUF7904"/>
</dbReference>
<feature type="compositionally biased region" description="Basic and acidic residues" evidence="1">
    <location>
        <begin position="959"/>
        <end position="969"/>
    </location>
</feature>
<feature type="compositionally biased region" description="Polar residues" evidence="1">
    <location>
        <begin position="570"/>
        <end position="585"/>
    </location>
</feature>
<name>A0A0D2CSN5_9EURO</name>
<dbReference type="SUPFAM" id="SSF55753">
    <property type="entry name" value="Actin depolymerizing proteins"/>
    <property type="match status" value="3"/>
</dbReference>
<feature type="region of interest" description="Disordered" evidence="1">
    <location>
        <begin position="763"/>
        <end position="896"/>
    </location>
</feature>
<feature type="compositionally biased region" description="Polar residues" evidence="1">
    <location>
        <begin position="867"/>
        <end position="895"/>
    </location>
</feature>
<accession>A0A0D2CSN5</accession>
<dbReference type="GO" id="GO:0051016">
    <property type="term" value="P:barbed-end actin filament capping"/>
    <property type="evidence" value="ECO:0007669"/>
    <property type="project" value="TreeGrafter"/>
</dbReference>
<dbReference type="InterPro" id="IPR007123">
    <property type="entry name" value="Gelsolin-like_dom"/>
</dbReference>
<dbReference type="STRING" id="569365.A0A0D2CSN5"/>
<feature type="compositionally biased region" description="Polar residues" evidence="1">
    <location>
        <begin position="1013"/>
        <end position="1042"/>
    </location>
</feature>
<dbReference type="SMART" id="SM00262">
    <property type="entry name" value="GEL"/>
    <property type="match status" value="3"/>
</dbReference>
<feature type="region of interest" description="Disordered" evidence="1">
    <location>
        <begin position="926"/>
        <end position="1275"/>
    </location>
</feature>
<feature type="compositionally biased region" description="Basic and acidic residues" evidence="1">
    <location>
        <begin position="1127"/>
        <end position="1136"/>
    </location>
</feature>
<dbReference type="GO" id="GO:0005737">
    <property type="term" value="C:cytoplasm"/>
    <property type="evidence" value="ECO:0007669"/>
    <property type="project" value="TreeGrafter"/>
</dbReference>
<dbReference type="GO" id="GO:0005546">
    <property type="term" value="F:phosphatidylinositol-4,5-bisphosphate binding"/>
    <property type="evidence" value="ECO:0007669"/>
    <property type="project" value="TreeGrafter"/>
</dbReference>
<dbReference type="InterPro" id="IPR025118">
    <property type="entry name" value="DUF4045"/>
</dbReference>
<evidence type="ECO:0000313" key="5">
    <source>
        <dbReference type="EMBL" id="KIW34193.1"/>
    </source>
</evidence>
<feature type="compositionally biased region" description="Low complexity" evidence="1">
    <location>
        <begin position="415"/>
        <end position="426"/>
    </location>
</feature>